<keyword evidence="3" id="KW-1185">Reference proteome</keyword>
<dbReference type="AlphaFoldDB" id="A0A1Y1RNH9"/>
<dbReference type="OrthoDB" id="10004464at2"/>
<dbReference type="EMBL" id="LXWF01000040">
    <property type="protein sequence ID" value="ORC16406.1"/>
    <property type="molecule type" value="Genomic_DNA"/>
</dbReference>
<keyword evidence="1" id="KW-0812">Transmembrane</keyword>
<evidence type="ECO:0000256" key="1">
    <source>
        <dbReference type="SAM" id="Phobius"/>
    </source>
</evidence>
<proteinExistence type="predicted"/>
<dbReference type="NCBIfam" id="NF041390">
    <property type="entry name" value="TadE_Rv3655c"/>
    <property type="match status" value="1"/>
</dbReference>
<name>A0A1Y1RNH9_9MICC</name>
<sequence>MRGTDGRERGSSTAEFAVVLPAVVFVLALVLGGAATGIVQLRLEESARLGARAAARGESTETVERIARHVEPDATVTVVVEGEMTRVQVSRLAPGVIGSMSGWTLTAEAQALTENTAGMAD</sequence>
<comment type="caution">
    <text evidence="2">The sequence shown here is derived from an EMBL/GenBank/DDBJ whole genome shotgun (WGS) entry which is preliminary data.</text>
</comment>
<evidence type="ECO:0008006" key="4">
    <source>
        <dbReference type="Google" id="ProtNLM"/>
    </source>
</evidence>
<accession>A0A1Y1RNH9</accession>
<dbReference type="InterPro" id="IPR049790">
    <property type="entry name" value="Rv3655c/TadE"/>
</dbReference>
<dbReference type="RefSeq" id="WP_083091979.1">
    <property type="nucleotide sequence ID" value="NZ_LXWF01000040.1"/>
</dbReference>
<keyword evidence="1" id="KW-0472">Membrane</keyword>
<evidence type="ECO:0000313" key="3">
    <source>
        <dbReference type="Proteomes" id="UP000192359"/>
    </source>
</evidence>
<keyword evidence="1" id="KW-1133">Transmembrane helix</keyword>
<evidence type="ECO:0000313" key="2">
    <source>
        <dbReference type="EMBL" id="ORC16406.1"/>
    </source>
</evidence>
<gene>
    <name evidence="2" type="ORF">A7979_03525</name>
</gene>
<protein>
    <recommendedName>
        <fullName evidence="4">Pilus assembly protein TadE</fullName>
    </recommendedName>
</protein>
<feature type="transmembrane region" description="Helical" evidence="1">
    <location>
        <begin position="16"/>
        <end position="39"/>
    </location>
</feature>
<organism evidence="2 3">
    <name type="scientific">Rothia nasimurium</name>
    <dbReference type="NCBI Taxonomy" id="85336"/>
    <lineage>
        <taxon>Bacteria</taxon>
        <taxon>Bacillati</taxon>
        <taxon>Actinomycetota</taxon>
        <taxon>Actinomycetes</taxon>
        <taxon>Micrococcales</taxon>
        <taxon>Micrococcaceae</taxon>
        <taxon>Rothia</taxon>
    </lineage>
</organism>
<reference evidence="2 3" key="1">
    <citation type="submission" date="2016-05" db="EMBL/GenBank/DDBJ databases">
        <title>Draft genome sequence of a porcine commensal Rothia nasimurium.</title>
        <authorList>
            <person name="Gaiser R.A."/>
            <person name="Van Baarlen P."/>
            <person name="Wells J.M."/>
        </authorList>
    </citation>
    <scope>NUCLEOTIDE SEQUENCE [LARGE SCALE GENOMIC DNA]</scope>
    <source>
        <strain evidence="2 3">PT-32</strain>
    </source>
</reference>
<dbReference type="Proteomes" id="UP000192359">
    <property type="component" value="Unassembled WGS sequence"/>
</dbReference>